<name>A8LKM6_DINSH</name>
<dbReference type="RefSeq" id="WP_012176802.1">
    <property type="nucleotide sequence ID" value="NC_009952.1"/>
</dbReference>
<keyword evidence="3" id="KW-1185">Reference proteome</keyword>
<dbReference type="STRING" id="398580.Dshi_0120"/>
<dbReference type="KEGG" id="dsh:Dshi_0120"/>
<gene>
    <name evidence="2" type="ordered locus">Dshi_0120</name>
</gene>
<reference evidence="3" key="1">
    <citation type="journal article" date="2010" name="ISME J.">
        <title>The complete genome sequence of the algal symbiont Dinoroseobacter shibae: a hitchhiker's guide to life in the sea.</title>
        <authorList>
            <person name="Wagner-Dobler I."/>
            <person name="Ballhausen B."/>
            <person name="Berger M."/>
            <person name="Brinkhoff T."/>
            <person name="Buchholz I."/>
            <person name="Bunk B."/>
            <person name="Cypionka H."/>
            <person name="Daniel R."/>
            <person name="Drepper T."/>
            <person name="Gerdts G."/>
            <person name="Hahnke S."/>
            <person name="Han C."/>
            <person name="Jahn D."/>
            <person name="Kalhoefer D."/>
            <person name="Kiss H."/>
            <person name="Klenk H.P."/>
            <person name="Kyrpides N."/>
            <person name="Liebl W."/>
            <person name="Liesegang H."/>
            <person name="Meincke L."/>
            <person name="Pati A."/>
            <person name="Petersen J."/>
            <person name="Piekarski T."/>
            <person name="Pommerenke C."/>
            <person name="Pradella S."/>
            <person name="Pukall R."/>
            <person name="Rabus R."/>
            <person name="Stackebrandt E."/>
            <person name="Thole S."/>
            <person name="Thompson L."/>
            <person name="Tielen P."/>
            <person name="Tomasch J."/>
            <person name="von Jan M."/>
            <person name="Wanphrut N."/>
            <person name="Wichels A."/>
            <person name="Zech H."/>
            <person name="Simon M."/>
        </authorList>
    </citation>
    <scope>NUCLEOTIDE SEQUENCE [LARGE SCALE GENOMIC DNA]</scope>
    <source>
        <strain evidence="3">DSM 16493 / NCIMB 14021 / DFL 12</strain>
    </source>
</reference>
<dbReference type="GO" id="GO:0016747">
    <property type="term" value="F:acyltransferase activity, transferring groups other than amino-acyl groups"/>
    <property type="evidence" value="ECO:0007669"/>
    <property type="project" value="InterPro"/>
</dbReference>
<feature type="domain" description="N-acetyltransferase" evidence="1">
    <location>
        <begin position="89"/>
        <end position="241"/>
    </location>
</feature>
<dbReference type="EMBL" id="CP000830">
    <property type="protein sequence ID" value="ABV91869.1"/>
    <property type="molecule type" value="Genomic_DNA"/>
</dbReference>
<dbReference type="Gene3D" id="3.40.630.30">
    <property type="match status" value="1"/>
</dbReference>
<keyword evidence="2" id="KW-0012">Acyltransferase</keyword>
<dbReference type="InterPro" id="IPR016181">
    <property type="entry name" value="Acyl_CoA_acyltransferase"/>
</dbReference>
<evidence type="ECO:0000259" key="1">
    <source>
        <dbReference type="PROSITE" id="PS51186"/>
    </source>
</evidence>
<dbReference type="AlphaFoldDB" id="A8LKM6"/>
<dbReference type="EC" id="2.3.1.-" evidence="2"/>
<dbReference type="PROSITE" id="PS51186">
    <property type="entry name" value="GNAT"/>
    <property type="match status" value="1"/>
</dbReference>
<keyword evidence="2" id="KW-0808">Transferase</keyword>
<accession>A8LKM6</accession>
<evidence type="ECO:0000313" key="3">
    <source>
        <dbReference type="Proteomes" id="UP000006833"/>
    </source>
</evidence>
<dbReference type="eggNOG" id="COG0456">
    <property type="taxonomic scope" value="Bacteria"/>
</dbReference>
<sequence>MSGIWDAIDATWAAPRLHRVGPFTLREGQGGGQRVSAATTDQVPKPAEIAAAAQAMRALGQRPLFMVRGAQRAFDSALEAAGYEVNDPVIVMEAPIDTVARDGPPPVSAFPIWPPLQIMQEIWAEGGIGPERLAIMAGSCDPKTAILGRVKDRAAGCAFVAIHAGIAVMHAVEVAPALRRLGTARNMARGGADWARRHDATRFAILTVADNAASQGVFTSLGMVPVEHYHYRRDPNWTETP</sequence>
<evidence type="ECO:0000313" key="2">
    <source>
        <dbReference type="EMBL" id="ABV91869.1"/>
    </source>
</evidence>
<organism evidence="2 3">
    <name type="scientific">Dinoroseobacter shibae (strain DSM 16493 / NCIMB 14021 / DFL 12)</name>
    <dbReference type="NCBI Taxonomy" id="398580"/>
    <lineage>
        <taxon>Bacteria</taxon>
        <taxon>Pseudomonadati</taxon>
        <taxon>Pseudomonadota</taxon>
        <taxon>Alphaproteobacteria</taxon>
        <taxon>Rhodobacterales</taxon>
        <taxon>Roseobacteraceae</taxon>
        <taxon>Dinoroseobacter</taxon>
    </lineage>
</organism>
<dbReference type="Proteomes" id="UP000006833">
    <property type="component" value="Chromosome"/>
</dbReference>
<dbReference type="HOGENOM" id="CLU_101363_0_0_5"/>
<dbReference type="Pfam" id="PF00583">
    <property type="entry name" value="Acetyltransf_1"/>
    <property type="match status" value="1"/>
</dbReference>
<dbReference type="InterPro" id="IPR000182">
    <property type="entry name" value="GNAT_dom"/>
</dbReference>
<dbReference type="SUPFAM" id="SSF55729">
    <property type="entry name" value="Acyl-CoA N-acyltransferases (Nat)"/>
    <property type="match status" value="1"/>
</dbReference>
<dbReference type="OrthoDB" id="7301318at2"/>
<proteinExistence type="predicted"/>
<protein>
    <submittedName>
        <fullName evidence="2">GCN5-related N-acetyltransferase</fullName>
        <ecNumber evidence="2">2.3.1.-</ecNumber>
    </submittedName>
</protein>